<protein>
    <submittedName>
        <fullName evidence="4">L-fuculose-phosphate aldolase</fullName>
    </submittedName>
</protein>
<dbReference type="InterPro" id="IPR001303">
    <property type="entry name" value="Aldolase_II/adducin_N"/>
</dbReference>
<dbReference type="EMBL" id="BJCC01000014">
    <property type="protein sequence ID" value="GCF93944.1"/>
    <property type="molecule type" value="Genomic_DNA"/>
</dbReference>
<comment type="caution">
    <text evidence="4">The sequence shown here is derived from an EMBL/GenBank/DDBJ whole genome shotgun (WGS) entry which is preliminary data.</text>
</comment>
<dbReference type="Proteomes" id="UP000290567">
    <property type="component" value="Unassembled WGS sequence"/>
</dbReference>
<feature type="domain" description="Class II aldolase/adducin N-terminal" evidence="3">
    <location>
        <begin position="8"/>
        <end position="191"/>
    </location>
</feature>
<evidence type="ECO:0000256" key="1">
    <source>
        <dbReference type="ARBA" id="ARBA00022723"/>
    </source>
</evidence>
<evidence type="ECO:0000313" key="5">
    <source>
        <dbReference type="Proteomes" id="UP000290567"/>
    </source>
</evidence>
<dbReference type="GO" id="GO:0016832">
    <property type="term" value="F:aldehyde-lyase activity"/>
    <property type="evidence" value="ECO:0007669"/>
    <property type="project" value="TreeGrafter"/>
</dbReference>
<dbReference type="Gene3D" id="3.40.225.10">
    <property type="entry name" value="Class II aldolase/adducin N-terminal domain"/>
    <property type="match status" value="1"/>
</dbReference>
<dbReference type="PANTHER" id="PTHR22789">
    <property type="entry name" value="FUCULOSE PHOSPHATE ALDOLASE"/>
    <property type="match status" value="1"/>
</dbReference>
<dbReference type="PANTHER" id="PTHR22789:SF0">
    <property type="entry name" value="3-OXO-TETRONATE 4-PHOSPHATE DECARBOXYLASE-RELATED"/>
    <property type="match status" value="1"/>
</dbReference>
<keyword evidence="1" id="KW-0479">Metal-binding</keyword>
<dbReference type="SMART" id="SM01007">
    <property type="entry name" value="Aldolase_II"/>
    <property type="match status" value="1"/>
</dbReference>
<dbReference type="Pfam" id="PF00596">
    <property type="entry name" value="Aldolase_II"/>
    <property type="match status" value="1"/>
</dbReference>
<evidence type="ECO:0000313" key="4">
    <source>
        <dbReference type="EMBL" id="GCF93944.1"/>
    </source>
</evidence>
<proteinExistence type="predicted"/>
<sequence>MLYPTERANLAKITKNIYQRYGTNAAGGNISVRLNDEHIIMTPTLMSQNHLCDLSPYQILVVDMNEMIVEGDGRLTREINMHMACYRQNRKIGCVLHGHARESMVFASMGIDMPNLTEATQKFGEIPCLPFAPACSPELAEIVSEHVKQLDNDVLSKVMLLNKHGVLVLEESLNKANDMLERLEYNAYIAYKSMIFNKLGITNDTLHEEQAYAFNLEE</sequence>
<dbReference type="InterPro" id="IPR050197">
    <property type="entry name" value="Aldolase_class_II_sugar_metab"/>
</dbReference>
<name>A0A4P5PBU3_9ENTE</name>
<dbReference type="GO" id="GO:0046872">
    <property type="term" value="F:metal ion binding"/>
    <property type="evidence" value="ECO:0007669"/>
    <property type="project" value="UniProtKB-KW"/>
</dbReference>
<dbReference type="AlphaFoldDB" id="A0A4P5PBU3"/>
<dbReference type="GO" id="GO:0019323">
    <property type="term" value="P:pentose catabolic process"/>
    <property type="evidence" value="ECO:0007669"/>
    <property type="project" value="TreeGrafter"/>
</dbReference>
<dbReference type="OrthoDB" id="9794581at2"/>
<reference evidence="5" key="1">
    <citation type="submission" date="2019-02" db="EMBL/GenBank/DDBJ databases">
        <title>Draft genome sequence of Enterococcus sp. Gos25-1.</title>
        <authorList>
            <person name="Tanaka N."/>
            <person name="Shiwa Y."/>
            <person name="Fujita N."/>
        </authorList>
    </citation>
    <scope>NUCLEOTIDE SEQUENCE [LARGE SCALE GENOMIC DNA]</scope>
    <source>
        <strain evidence="5">Gos25-1</strain>
    </source>
</reference>
<accession>A0A4P5PBU3</accession>
<keyword evidence="2" id="KW-0456">Lyase</keyword>
<dbReference type="InterPro" id="IPR036409">
    <property type="entry name" value="Aldolase_II/adducin_N_sf"/>
</dbReference>
<organism evidence="4 5">
    <name type="scientific">Enterococcus florum</name>
    <dbReference type="NCBI Taxonomy" id="2480627"/>
    <lineage>
        <taxon>Bacteria</taxon>
        <taxon>Bacillati</taxon>
        <taxon>Bacillota</taxon>
        <taxon>Bacilli</taxon>
        <taxon>Lactobacillales</taxon>
        <taxon>Enterococcaceae</taxon>
        <taxon>Enterococcus</taxon>
    </lineage>
</organism>
<dbReference type="GO" id="GO:0005829">
    <property type="term" value="C:cytosol"/>
    <property type="evidence" value="ECO:0007669"/>
    <property type="project" value="TreeGrafter"/>
</dbReference>
<dbReference type="RefSeq" id="WP_146622385.1">
    <property type="nucleotide sequence ID" value="NZ_BJCC01000014.1"/>
</dbReference>
<keyword evidence="5" id="KW-1185">Reference proteome</keyword>
<evidence type="ECO:0000256" key="2">
    <source>
        <dbReference type="ARBA" id="ARBA00023239"/>
    </source>
</evidence>
<dbReference type="SUPFAM" id="SSF53639">
    <property type="entry name" value="AraD/HMP-PK domain-like"/>
    <property type="match status" value="1"/>
</dbReference>
<gene>
    <name evidence="4" type="ORF">NRIC_18350</name>
</gene>
<evidence type="ECO:0000259" key="3">
    <source>
        <dbReference type="SMART" id="SM01007"/>
    </source>
</evidence>
<dbReference type="NCBIfam" id="NF004979">
    <property type="entry name" value="PRK06357.1"/>
    <property type="match status" value="1"/>
</dbReference>